<evidence type="ECO:0000256" key="4">
    <source>
        <dbReference type="ARBA" id="ARBA00023136"/>
    </source>
</evidence>
<comment type="subcellular location">
    <subcellularLocation>
        <location evidence="1">Membrane</location>
        <topology evidence="1">Multi-pass membrane protein</topology>
    </subcellularLocation>
</comment>
<sequence length="434" mass="48143">MAAKLTANQLSSLETIERTASCLSLLGTTFIFVTFVCSPAFRKPINRLMFYASIGNTFCNVGTLISLTGVRAGQDSHLCQFQSFMIQFFLPADALWNLAMAMNVYLTLFRKYNADQLKALEWKYHIMCYGTTLIIALCYLLVDTSVRGKIYGPATLWCWIDIQWIALRVVTCYGPAWICIITAFTIYLLAGKEIFTKRKQLREFSNSNRPAYVAVENPFTSFKTTEVHVTSELADIPFRGTSTVVGKKNSGGGSTSNPDLRQYSVTINCTPASPTMTSPSLEPKTWLSSPAPSSHRGELQRRNNRAALEANTAAWGYTKCAILFFISLLVTWVPSSINRVYSLVHPERISVPFTYASAVVLPLMGFWNSVIYTTTSWAACKTLFGKVVGNANQKATITRHMPRTIIESQAGIARKLRADSSSDSTMALAEPYGV</sequence>
<keyword evidence="4 6" id="KW-0472">Membrane</keyword>
<comment type="caution">
    <text evidence="8">The sequence shown here is derived from an EMBL/GenBank/DDBJ whole genome shotgun (WGS) entry which is preliminary data.</text>
</comment>
<dbReference type="OrthoDB" id="18453at2759"/>
<dbReference type="GO" id="GO:0005886">
    <property type="term" value="C:plasma membrane"/>
    <property type="evidence" value="ECO:0007669"/>
    <property type="project" value="TreeGrafter"/>
</dbReference>
<feature type="compositionally biased region" description="Polar residues" evidence="5">
    <location>
        <begin position="273"/>
        <end position="292"/>
    </location>
</feature>
<evidence type="ECO:0000256" key="3">
    <source>
        <dbReference type="ARBA" id="ARBA00022989"/>
    </source>
</evidence>
<evidence type="ECO:0000313" key="9">
    <source>
        <dbReference type="Proteomes" id="UP000664521"/>
    </source>
</evidence>
<proteinExistence type="predicted"/>
<dbReference type="GO" id="GO:0007189">
    <property type="term" value="P:adenylate cyclase-activating G protein-coupled receptor signaling pathway"/>
    <property type="evidence" value="ECO:0007669"/>
    <property type="project" value="TreeGrafter"/>
</dbReference>
<dbReference type="Gene3D" id="1.20.1070.10">
    <property type="entry name" value="Rhodopsin 7-helix transmembrane proteins"/>
    <property type="match status" value="1"/>
</dbReference>
<feature type="transmembrane region" description="Helical" evidence="6">
    <location>
        <begin position="84"/>
        <end position="106"/>
    </location>
</feature>
<feature type="transmembrane region" description="Helical" evidence="6">
    <location>
        <begin position="162"/>
        <end position="190"/>
    </location>
</feature>
<evidence type="ECO:0000256" key="6">
    <source>
        <dbReference type="SAM" id="Phobius"/>
    </source>
</evidence>
<reference evidence="8" key="1">
    <citation type="submission" date="2021-03" db="EMBL/GenBank/DDBJ databases">
        <authorList>
            <person name="Tagirdzhanova G."/>
        </authorList>
    </citation>
    <scope>NUCLEOTIDE SEQUENCE</scope>
</reference>
<evidence type="ECO:0000313" key="8">
    <source>
        <dbReference type="EMBL" id="CAF9903260.1"/>
    </source>
</evidence>
<evidence type="ECO:0000259" key="7">
    <source>
        <dbReference type="PROSITE" id="PS50261"/>
    </source>
</evidence>
<keyword evidence="3 6" id="KW-1133">Transmembrane helix</keyword>
<organism evidence="8 9">
    <name type="scientific">Heterodermia speciosa</name>
    <dbReference type="NCBI Taxonomy" id="116794"/>
    <lineage>
        <taxon>Eukaryota</taxon>
        <taxon>Fungi</taxon>
        <taxon>Dikarya</taxon>
        <taxon>Ascomycota</taxon>
        <taxon>Pezizomycotina</taxon>
        <taxon>Lecanoromycetes</taxon>
        <taxon>OSLEUM clade</taxon>
        <taxon>Lecanoromycetidae</taxon>
        <taxon>Caliciales</taxon>
        <taxon>Physciaceae</taxon>
        <taxon>Heterodermia</taxon>
    </lineage>
</organism>
<dbReference type="GO" id="GO:0007166">
    <property type="term" value="P:cell surface receptor signaling pathway"/>
    <property type="evidence" value="ECO:0007669"/>
    <property type="project" value="InterPro"/>
</dbReference>
<feature type="domain" description="G-protein coupled receptors family 2 profile 2" evidence="7">
    <location>
        <begin position="10"/>
        <end position="376"/>
    </location>
</feature>
<dbReference type="PANTHER" id="PTHR23112">
    <property type="entry name" value="G PROTEIN-COUPLED RECEPTOR 157-RELATED"/>
    <property type="match status" value="1"/>
</dbReference>
<dbReference type="Pfam" id="PF05462">
    <property type="entry name" value="Dicty_CAR"/>
    <property type="match status" value="1"/>
</dbReference>
<evidence type="ECO:0000256" key="2">
    <source>
        <dbReference type="ARBA" id="ARBA00022692"/>
    </source>
</evidence>
<feature type="transmembrane region" description="Helical" evidence="6">
    <location>
        <begin position="353"/>
        <end position="372"/>
    </location>
</feature>
<dbReference type="PROSITE" id="PS50261">
    <property type="entry name" value="G_PROTEIN_RECEP_F2_4"/>
    <property type="match status" value="1"/>
</dbReference>
<evidence type="ECO:0000256" key="1">
    <source>
        <dbReference type="ARBA" id="ARBA00004141"/>
    </source>
</evidence>
<feature type="transmembrane region" description="Helical" evidence="6">
    <location>
        <begin position="126"/>
        <end position="142"/>
    </location>
</feature>
<feature type="transmembrane region" description="Helical" evidence="6">
    <location>
        <begin position="312"/>
        <end position="333"/>
    </location>
</feature>
<name>A0A8H3I4R5_9LECA</name>
<dbReference type="SUPFAM" id="SSF81321">
    <property type="entry name" value="Family A G protein-coupled receptor-like"/>
    <property type="match status" value="1"/>
</dbReference>
<evidence type="ECO:0000256" key="5">
    <source>
        <dbReference type="SAM" id="MobiDB-lite"/>
    </source>
</evidence>
<dbReference type="GO" id="GO:0004930">
    <property type="term" value="F:G protein-coupled receptor activity"/>
    <property type="evidence" value="ECO:0007669"/>
    <property type="project" value="TreeGrafter"/>
</dbReference>
<keyword evidence="9" id="KW-1185">Reference proteome</keyword>
<dbReference type="EMBL" id="CAJPDS010000001">
    <property type="protein sequence ID" value="CAF9903260.1"/>
    <property type="molecule type" value="Genomic_DNA"/>
</dbReference>
<protein>
    <recommendedName>
        <fullName evidence="7">G-protein coupled receptors family 2 profile 2 domain-containing protein</fullName>
    </recommendedName>
</protein>
<keyword evidence="2 6" id="KW-0812">Transmembrane</keyword>
<feature type="region of interest" description="Disordered" evidence="5">
    <location>
        <begin position="273"/>
        <end position="300"/>
    </location>
</feature>
<feature type="transmembrane region" description="Helical" evidence="6">
    <location>
        <begin position="48"/>
        <end position="72"/>
    </location>
</feature>
<accession>A0A8H3I4R5</accession>
<dbReference type="Proteomes" id="UP000664521">
    <property type="component" value="Unassembled WGS sequence"/>
</dbReference>
<dbReference type="PANTHER" id="PTHR23112:SF0">
    <property type="entry name" value="TRANSMEMBRANE PROTEIN 116"/>
    <property type="match status" value="1"/>
</dbReference>
<feature type="transmembrane region" description="Helical" evidence="6">
    <location>
        <begin position="20"/>
        <end position="41"/>
    </location>
</feature>
<gene>
    <name evidence="8" type="ORF">HETSPECPRED_000182</name>
</gene>
<dbReference type="InterPro" id="IPR017981">
    <property type="entry name" value="GPCR_2-like_7TM"/>
</dbReference>
<dbReference type="AlphaFoldDB" id="A0A8H3I4R5"/>